<evidence type="ECO:0000313" key="3">
    <source>
        <dbReference type="EMBL" id="RNL59161.1"/>
    </source>
</evidence>
<dbReference type="InterPro" id="IPR036869">
    <property type="entry name" value="J_dom_sf"/>
</dbReference>
<dbReference type="PRINTS" id="PR00625">
    <property type="entry name" value="JDOMAIN"/>
</dbReference>
<dbReference type="Gene3D" id="1.10.287.110">
    <property type="entry name" value="DnaJ domain"/>
    <property type="match status" value="1"/>
</dbReference>
<feature type="domain" description="J" evidence="2">
    <location>
        <begin position="7"/>
        <end position="78"/>
    </location>
</feature>
<dbReference type="SMART" id="SM00271">
    <property type="entry name" value="DnaJ"/>
    <property type="match status" value="1"/>
</dbReference>
<feature type="compositionally biased region" description="Basic and acidic residues" evidence="1">
    <location>
        <begin position="68"/>
        <end position="78"/>
    </location>
</feature>
<reference evidence="3 4" key="1">
    <citation type="submission" date="2018-10" db="EMBL/GenBank/DDBJ databases">
        <title>Genome sequencing of Arthrobacter oryzae TNB02.</title>
        <authorList>
            <person name="Cho Y.-J."/>
            <person name="Cho A."/>
            <person name="Kim O.-S."/>
        </authorList>
    </citation>
    <scope>NUCLEOTIDE SEQUENCE [LARGE SCALE GENOMIC DNA]</scope>
    <source>
        <strain evidence="3 4">TNB02</strain>
    </source>
</reference>
<dbReference type="PROSITE" id="PS50076">
    <property type="entry name" value="DNAJ_2"/>
    <property type="match status" value="1"/>
</dbReference>
<dbReference type="EMBL" id="RBED01000045">
    <property type="protein sequence ID" value="RNL59161.1"/>
    <property type="molecule type" value="Genomic_DNA"/>
</dbReference>
<dbReference type="Pfam" id="PF00226">
    <property type="entry name" value="DnaJ"/>
    <property type="match status" value="1"/>
</dbReference>
<keyword evidence="4" id="KW-1185">Reference proteome</keyword>
<evidence type="ECO:0000259" key="2">
    <source>
        <dbReference type="PROSITE" id="PS50076"/>
    </source>
</evidence>
<accession>A0A3N0C7I3</accession>
<dbReference type="Proteomes" id="UP000273807">
    <property type="component" value="Unassembled WGS sequence"/>
</dbReference>
<dbReference type="InterPro" id="IPR001623">
    <property type="entry name" value="DnaJ_domain"/>
</dbReference>
<organism evidence="3 4">
    <name type="scientific">Arthrobacter oryzae</name>
    <dbReference type="NCBI Taxonomy" id="409290"/>
    <lineage>
        <taxon>Bacteria</taxon>
        <taxon>Bacillati</taxon>
        <taxon>Actinomycetota</taxon>
        <taxon>Actinomycetes</taxon>
        <taxon>Micrococcales</taxon>
        <taxon>Micrococcaceae</taxon>
        <taxon>Arthrobacter</taxon>
    </lineage>
</organism>
<proteinExistence type="predicted"/>
<dbReference type="PANTHER" id="PTHR24074">
    <property type="entry name" value="CO-CHAPERONE PROTEIN DJLA"/>
    <property type="match status" value="1"/>
</dbReference>
<feature type="region of interest" description="Disordered" evidence="1">
    <location>
        <begin position="33"/>
        <end position="52"/>
    </location>
</feature>
<dbReference type="AlphaFoldDB" id="A0A3N0C7I3"/>
<evidence type="ECO:0000313" key="4">
    <source>
        <dbReference type="Proteomes" id="UP000273807"/>
    </source>
</evidence>
<dbReference type="RefSeq" id="WP_123253931.1">
    <property type="nucleotide sequence ID" value="NZ_RBED01000045.1"/>
</dbReference>
<dbReference type="OrthoDB" id="166297at2"/>
<comment type="caution">
    <text evidence="3">The sequence shown here is derived from an EMBL/GenBank/DDBJ whole genome shotgun (WGS) entry which is preliminary data.</text>
</comment>
<gene>
    <name evidence="3" type="ORF">D7003_02565</name>
</gene>
<name>A0A3N0C7I3_9MICC</name>
<feature type="region of interest" description="Disordered" evidence="1">
    <location>
        <begin position="67"/>
        <end position="99"/>
    </location>
</feature>
<dbReference type="CDD" id="cd06257">
    <property type="entry name" value="DnaJ"/>
    <property type="match status" value="1"/>
</dbReference>
<protein>
    <submittedName>
        <fullName evidence="3">J domain-containing protein</fullName>
    </submittedName>
</protein>
<dbReference type="SUPFAM" id="SSF46565">
    <property type="entry name" value="Chaperone J-domain"/>
    <property type="match status" value="1"/>
</dbReference>
<evidence type="ECO:0000256" key="1">
    <source>
        <dbReference type="SAM" id="MobiDB-lite"/>
    </source>
</evidence>
<dbReference type="InterPro" id="IPR050817">
    <property type="entry name" value="DjlA_DnaK_co-chaperone"/>
</dbReference>
<sequence length="152" mass="16875">MRYPSPDPYDVLHLGPAATAREVARAYRTLVRTHHPDTTPPEALPADRDSRAQELQEIMAAYTVLGDPVRRAAHDRQRQRPPLPAPGAPSRPRSFSGAALIIGPVRRESPSAPAHQPSARVQRNPSHWTLIGARTEPPAAPGGYRILWWIRR</sequence>